<evidence type="ECO:0000313" key="3">
    <source>
        <dbReference type="Proteomes" id="UP000593568"/>
    </source>
</evidence>
<name>A0A7J9FMV2_9ROSI</name>
<dbReference type="InterPro" id="IPR000008">
    <property type="entry name" value="C2_dom"/>
</dbReference>
<evidence type="ECO:0000259" key="1">
    <source>
        <dbReference type="PROSITE" id="PS50004"/>
    </source>
</evidence>
<protein>
    <recommendedName>
        <fullName evidence="1">C2 domain-containing protein</fullName>
    </recommendedName>
</protein>
<dbReference type="PANTHER" id="PTHR31425:SF36">
    <property type="entry name" value="PROTEIN QUIRKY"/>
    <property type="match status" value="1"/>
</dbReference>
<dbReference type="PROSITE" id="PS50004">
    <property type="entry name" value="C2"/>
    <property type="match status" value="1"/>
</dbReference>
<dbReference type="EMBL" id="JABEZW010223260">
    <property type="protein sequence ID" value="MBA0786508.1"/>
    <property type="molecule type" value="Genomic_DNA"/>
</dbReference>
<dbReference type="InterPro" id="IPR035892">
    <property type="entry name" value="C2_domain_sf"/>
</dbReference>
<proteinExistence type="predicted"/>
<evidence type="ECO:0000313" key="2">
    <source>
        <dbReference type="EMBL" id="MBA0786508.1"/>
    </source>
</evidence>
<feature type="non-terminal residue" evidence="2">
    <location>
        <position position="162"/>
    </location>
</feature>
<reference evidence="2 3" key="1">
    <citation type="journal article" date="2019" name="Genome Biol. Evol.">
        <title>Insights into the evolution of the New World diploid cottons (Gossypium, subgenus Houzingenia) based on genome sequencing.</title>
        <authorList>
            <person name="Grover C.E."/>
            <person name="Arick M.A. 2nd"/>
            <person name="Thrash A."/>
            <person name="Conover J.L."/>
            <person name="Sanders W.S."/>
            <person name="Peterson D.G."/>
            <person name="Frelichowski J.E."/>
            <person name="Scheffler J.A."/>
            <person name="Scheffler B.E."/>
            <person name="Wendel J.F."/>
        </authorList>
    </citation>
    <scope>NUCLEOTIDE SEQUENCE [LARGE SCALE GENOMIC DNA]</scope>
    <source>
        <strain evidence="2">8</strain>
        <tissue evidence="2">Leaf</tissue>
    </source>
</reference>
<organism evidence="2 3">
    <name type="scientific">Gossypium trilobum</name>
    <dbReference type="NCBI Taxonomy" id="34281"/>
    <lineage>
        <taxon>Eukaryota</taxon>
        <taxon>Viridiplantae</taxon>
        <taxon>Streptophyta</taxon>
        <taxon>Embryophyta</taxon>
        <taxon>Tracheophyta</taxon>
        <taxon>Spermatophyta</taxon>
        <taxon>Magnoliopsida</taxon>
        <taxon>eudicotyledons</taxon>
        <taxon>Gunneridae</taxon>
        <taxon>Pentapetalae</taxon>
        <taxon>rosids</taxon>
        <taxon>malvids</taxon>
        <taxon>Malvales</taxon>
        <taxon>Malvaceae</taxon>
        <taxon>Malvoideae</taxon>
        <taxon>Gossypium</taxon>
    </lineage>
</organism>
<feature type="domain" description="C2" evidence="1">
    <location>
        <begin position="1"/>
        <end position="119"/>
    </location>
</feature>
<gene>
    <name evidence="2" type="ORF">Gotri_026815</name>
</gene>
<dbReference type="Gene3D" id="2.60.40.150">
    <property type="entry name" value="C2 domain"/>
    <property type="match status" value="1"/>
</dbReference>
<dbReference type="AlphaFoldDB" id="A0A7J9FMV2"/>
<dbReference type="SMART" id="SM00239">
    <property type="entry name" value="C2"/>
    <property type="match status" value="1"/>
</dbReference>
<dbReference type="Pfam" id="PF00168">
    <property type="entry name" value="C2"/>
    <property type="match status" value="1"/>
</dbReference>
<comment type="caution">
    <text evidence="2">The sequence shown here is derived from an EMBL/GenBank/DDBJ whole genome shotgun (WGS) entry which is preliminary data.</text>
</comment>
<dbReference type="PANTHER" id="PTHR31425">
    <property type="entry name" value="PHOSPHORIBOSYLANTHRANILATE TRANSFERASE ISOFORM 1"/>
    <property type="match status" value="1"/>
</dbReference>
<sequence length="162" mass="18252">MTTSSQQLPPQRKVIVEVVDACDLLPKDGQGSFSPFVIADFDGQKKRTSTKYRDLNPVWNGALEFTVSDPDNMDVKELEIEVCNDKRFGNGSGHKNHFLGRVKLHGSQFTKQGQEGLVYFPLGKKSVFSWIRGEIGLRIYYYDEIVEDPPQTEDTKPTPGLV</sequence>
<dbReference type="Proteomes" id="UP000593568">
    <property type="component" value="Unassembled WGS sequence"/>
</dbReference>
<accession>A0A7J9FMV2</accession>
<dbReference type="InterPro" id="IPR047259">
    <property type="entry name" value="QUIRKY-like"/>
</dbReference>
<dbReference type="SUPFAM" id="SSF49562">
    <property type="entry name" value="C2 domain (Calcium/lipid-binding domain, CaLB)"/>
    <property type="match status" value="1"/>
</dbReference>
<keyword evidence="3" id="KW-1185">Reference proteome</keyword>